<dbReference type="OrthoDB" id="9787654at2"/>
<dbReference type="Pfam" id="PF05336">
    <property type="entry name" value="rhaM"/>
    <property type="match status" value="1"/>
</dbReference>
<keyword evidence="4" id="KW-1185">Reference proteome</keyword>
<reference evidence="3 4" key="1">
    <citation type="submission" date="2018-04" db="EMBL/GenBank/DDBJ databases">
        <title>Novel Campyloabacter and Helicobacter Species and Strains.</title>
        <authorList>
            <person name="Mannion A.J."/>
            <person name="Shen Z."/>
            <person name="Fox J.G."/>
        </authorList>
    </citation>
    <scope>NUCLEOTIDE SEQUENCE [LARGE SCALE GENOMIC DNA]</scope>
    <source>
        <strain evidence="3 4">MIT 04-9362</strain>
    </source>
</reference>
<name>A0A3D8J5A1_9HELI</name>
<protein>
    <recommendedName>
        <fullName evidence="2">Amidohydrolase-related domain-containing protein</fullName>
    </recommendedName>
</protein>
<evidence type="ECO:0000313" key="4">
    <source>
        <dbReference type="Proteomes" id="UP000256695"/>
    </source>
</evidence>
<dbReference type="InterPro" id="IPR032466">
    <property type="entry name" value="Metal_Hydrolase"/>
</dbReference>
<proteinExistence type="inferred from homology"/>
<dbReference type="InterPro" id="IPR008000">
    <property type="entry name" value="Rham/fucose_mutarotase"/>
</dbReference>
<dbReference type="EMBL" id="NXLX01000017">
    <property type="protein sequence ID" value="RDU72672.1"/>
    <property type="molecule type" value="Genomic_DNA"/>
</dbReference>
<organism evidence="3 4">
    <name type="scientific">Helicobacter anseris</name>
    <dbReference type="NCBI Taxonomy" id="375926"/>
    <lineage>
        <taxon>Bacteria</taxon>
        <taxon>Pseudomonadati</taxon>
        <taxon>Campylobacterota</taxon>
        <taxon>Epsilonproteobacteria</taxon>
        <taxon>Campylobacterales</taxon>
        <taxon>Helicobacteraceae</taxon>
        <taxon>Helicobacter</taxon>
    </lineage>
</organism>
<dbReference type="SUPFAM" id="SSF54909">
    <property type="entry name" value="Dimeric alpha+beta barrel"/>
    <property type="match status" value="1"/>
</dbReference>
<dbReference type="GO" id="GO:0016787">
    <property type="term" value="F:hydrolase activity"/>
    <property type="evidence" value="ECO:0007669"/>
    <property type="project" value="InterPro"/>
</dbReference>
<dbReference type="InterPro" id="IPR006680">
    <property type="entry name" value="Amidohydro-rel"/>
</dbReference>
<accession>A0A3D8J5A1</accession>
<dbReference type="Pfam" id="PF04909">
    <property type="entry name" value="Amidohydro_2"/>
    <property type="match status" value="1"/>
</dbReference>
<dbReference type="Gene3D" id="3.20.20.140">
    <property type="entry name" value="Metal-dependent hydrolases"/>
    <property type="match status" value="1"/>
</dbReference>
<dbReference type="SUPFAM" id="SSF51556">
    <property type="entry name" value="Metallo-dependent hydrolases"/>
    <property type="match status" value="1"/>
</dbReference>
<dbReference type="PANTHER" id="PTHR43569">
    <property type="entry name" value="AMIDOHYDROLASE"/>
    <property type="match status" value="1"/>
</dbReference>
<dbReference type="PANTHER" id="PTHR43569:SF2">
    <property type="entry name" value="AMIDOHYDROLASE-RELATED DOMAIN-CONTAINING PROTEIN"/>
    <property type="match status" value="1"/>
</dbReference>
<dbReference type="InterPro" id="IPR011008">
    <property type="entry name" value="Dimeric_a/b-barrel"/>
</dbReference>
<dbReference type="InterPro" id="IPR052350">
    <property type="entry name" value="Metallo-dep_Lactonases"/>
</dbReference>
<gene>
    <name evidence="3" type="ORF">CQA57_06510</name>
</gene>
<dbReference type="AlphaFoldDB" id="A0A3D8J5A1"/>
<evidence type="ECO:0000256" key="1">
    <source>
        <dbReference type="ARBA" id="ARBA00038310"/>
    </source>
</evidence>
<evidence type="ECO:0000259" key="2">
    <source>
        <dbReference type="Pfam" id="PF04909"/>
    </source>
</evidence>
<sequence>MQYSIVDTHFHIWERKDIPIEWIKHTKFDRDFSFEDYLKAYENIHLIGGVYIEIDSSDKQKEFAYISNLARQKNKILGIVTHTDTYLESIGVKKICGVREVLHTAKSTKINDKKFLETLSQIAKTKDFVFEACVLSDDIPELAKLAKEFKNLKIVLNHFGNPDIQNLENYKRDLLLLRDCANVYCKLSPSDHFDLQISQEKYEKLFAIVFEIFGKERMVFGSNYPVSSFTPKEWLEITTKNLKKLKLNDLDISKIYKDNAYLLYSISSPIQRFGQVIKVKKEKLDEYIALHSNVWKGVNDALKKSNIQNYSIYHYKDFLFAYFEYVGEDFAKDMEKIAQDPITKEWWKCTDPCQVSLSKTQQWLDIQEVFHLD</sequence>
<comment type="similarity">
    <text evidence="1">Belongs to the metallo-dependent hydrolases superfamily.</text>
</comment>
<comment type="caution">
    <text evidence="3">The sequence shown here is derived from an EMBL/GenBank/DDBJ whole genome shotgun (WGS) entry which is preliminary data.</text>
</comment>
<dbReference type="Gene3D" id="3.30.70.100">
    <property type="match status" value="1"/>
</dbReference>
<dbReference type="GO" id="GO:0016857">
    <property type="term" value="F:racemase and epimerase activity, acting on carbohydrates and derivatives"/>
    <property type="evidence" value="ECO:0007669"/>
    <property type="project" value="InterPro"/>
</dbReference>
<dbReference type="Proteomes" id="UP000256695">
    <property type="component" value="Unassembled WGS sequence"/>
</dbReference>
<feature type="domain" description="Amidohydrolase-related" evidence="2">
    <location>
        <begin position="6"/>
        <end position="265"/>
    </location>
</feature>
<evidence type="ECO:0000313" key="3">
    <source>
        <dbReference type="EMBL" id="RDU72672.1"/>
    </source>
</evidence>